<organism evidence="3 4">
    <name type="scientific">Nitratireductor arenosus</name>
    <dbReference type="NCBI Taxonomy" id="2682096"/>
    <lineage>
        <taxon>Bacteria</taxon>
        <taxon>Pseudomonadati</taxon>
        <taxon>Pseudomonadota</taxon>
        <taxon>Alphaproteobacteria</taxon>
        <taxon>Hyphomicrobiales</taxon>
        <taxon>Phyllobacteriaceae</taxon>
        <taxon>Nitratireductor</taxon>
    </lineage>
</organism>
<proteinExistence type="predicted"/>
<dbReference type="EMBL" id="WPHG01000002">
    <property type="protein sequence ID" value="MVA97362.1"/>
    <property type="molecule type" value="Genomic_DNA"/>
</dbReference>
<dbReference type="InterPro" id="IPR025877">
    <property type="entry name" value="MobA-like_NTP_Trfase"/>
</dbReference>
<feature type="domain" description="MoaB/Mog" evidence="2">
    <location>
        <begin position="170"/>
        <end position="302"/>
    </location>
</feature>
<keyword evidence="1" id="KW-0460">Magnesium</keyword>
<dbReference type="SUPFAM" id="SSF53218">
    <property type="entry name" value="Molybdenum cofactor biosynthesis proteins"/>
    <property type="match status" value="1"/>
</dbReference>
<accession>A0A844QDM1</accession>
<comment type="caution">
    <text evidence="3">The sequence shown here is derived from an EMBL/GenBank/DDBJ whole genome shotgun (WGS) entry which is preliminary data.</text>
</comment>
<dbReference type="CDD" id="cd04182">
    <property type="entry name" value="GT_2_like_f"/>
    <property type="match status" value="1"/>
</dbReference>
<dbReference type="AlphaFoldDB" id="A0A844QDM1"/>
<protein>
    <submittedName>
        <fullName evidence="3">NTP transferase domain-containing protein</fullName>
    </submittedName>
</protein>
<dbReference type="Gene3D" id="3.40.980.10">
    <property type="entry name" value="MoaB/Mog-like domain"/>
    <property type="match status" value="1"/>
</dbReference>
<dbReference type="InterPro" id="IPR012184">
    <property type="entry name" value="Bifunc_Mopterin-bd"/>
</dbReference>
<dbReference type="SUPFAM" id="SSF53448">
    <property type="entry name" value="Nucleotide-diphospho-sugar transferases"/>
    <property type="match status" value="1"/>
</dbReference>
<dbReference type="PANTHER" id="PTHR43777:SF1">
    <property type="entry name" value="MOLYBDENUM COFACTOR CYTIDYLYLTRANSFERASE"/>
    <property type="match status" value="1"/>
</dbReference>
<name>A0A844QDM1_9HYPH</name>
<dbReference type="GO" id="GO:0016779">
    <property type="term" value="F:nucleotidyltransferase activity"/>
    <property type="evidence" value="ECO:0007669"/>
    <property type="project" value="UniProtKB-ARBA"/>
</dbReference>
<dbReference type="SMART" id="SM00852">
    <property type="entry name" value="MoCF_biosynth"/>
    <property type="match status" value="1"/>
</dbReference>
<dbReference type="Proteomes" id="UP000463224">
    <property type="component" value="Unassembled WGS sequence"/>
</dbReference>
<dbReference type="InterPro" id="IPR001453">
    <property type="entry name" value="MoaB/Mog_dom"/>
</dbReference>
<gene>
    <name evidence="3" type="ORF">GN330_08890</name>
</gene>
<dbReference type="CDD" id="cd03522">
    <property type="entry name" value="MoeA_like"/>
    <property type="match status" value="1"/>
</dbReference>
<dbReference type="InterPro" id="IPR036425">
    <property type="entry name" value="MoaB/Mog-like_dom_sf"/>
</dbReference>
<dbReference type="PANTHER" id="PTHR43777">
    <property type="entry name" value="MOLYBDENUM COFACTOR CYTIDYLYLTRANSFERASE"/>
    <property type="match status" value="1"/>
</dbReference>
<evidence type="ECO:0000313" key="3">
    <source>
        <dbReference type="EMBL" id="MVA97362.1"/>
    </source>
</evidence>
<evidence type="ECO:0000256" key="1">
    <source>
        <dbReference type="ARBA" id="ARBA00022842"/>
    </source>
</evidence>
<dbReference type="Pfam" id="PF12804">
    <property type="entry name" value="NTP_transf_3"/>
    <property type="match status" value="1"/>
</dbReference>
<evidence type="ECO:0000313" key="4">
    <source>
        <dbReference type="Proteomes" id="UP000463224"/>
    </source>
</evidence>
<dbReference type="Gene3D" id="3.90.550.10">
    <property type="entry name" value="Spore Coat Polysaccharide Biosynthesis Protein SpsA, Chain A"/>
    <property type="match status" value="1"/>
</dbReference>
<keyword evidence="3" id="KW-0808">Transferase</keyword>
<dbReference type="RefSeq" id="WP_156712329.1">
    <property type="nucleotide sequence ID" value="NZ_WPHG01000002.1"/>
</dbReference>
<keyword evidence="4" id="KW-1185">Reference proteome</keyword>
<dbReference type="PIRSF" id="PIRSF036626">
    <property type="entry name" value="MPTBd_MobAlike"/>
    <property type="match status" value="1"/>
</dbReference>
<evidence type="ECO:0000259" key="2">
    <source>
        <dbReference type="SMART" id="SM00852"/>
    </source>
</evidence>
<reference evidence="3 4" key="1">
    <citation type="submission" date="2019-12" db="EMBL/GenBank/DDBJ databases">
        <title>Nitratireductor arenosus sp. nov., Isolated from sea sand, Jeju island, South Korea.</title>
        <authorList>
            <person name="Kim W."/>
        </authorList>
    </citation>
    <scope>NUCLEOTIDE SEQUENCE [LARGE SCALE GENOMIC DNA]</scope>
    <source>
        <strain evidence="3 4">CAU 1489</strain>
    </source>
</reference>
<sequence length="540" mass="54912">MKFGPVPVRDALGAILAHATQAGTRRIKKGTRLGEVEIAALREAGIAEVAAAVLDPGDLDENEAARRIAAALKSRAVEIRDAATGRVNLHAGPAGVFCVDRALVDAINAVDPAITIATLNDHVRVEPGRMVATVKIIPFAVAGTLVDAVEAIAARGAVFGVHPFTARRVALIQTSLPGTKPGVLDKTVKTMRARLEPSGSAIAFERRTPHDEASLARALADATAGSDIVIAFGASAVSDGDDVIPAAIRGAGGTVERFGMPVDPGNLLVKGRIGAVPVLGAPGCARSPKENGFDWVLDRMLAGLEVDAGTIAGMGVGGLLMEIATRPQPREAPAPADAPAAPPKVHAVLLAAGRSSRMGGPNKLLASFDDTPLVRRSAERALASRADGLTVIVGHQAERVAAALAGLAVETRQNPDFAQGLSTSLKAGLHAVPEAADGALVLLADMPAIGTAALDALIGAFERSGGRAVVRATHNGKRGNPVILPRAVFAAVDGLAGDTGARHLVESGLAEVIDVEIGAAASIDVDTQDALVRAGGVLEG</sequence>
<dbReference type="InterPro" id="IPR029044">
    <property type="entry name" value="Nucleotide-diphossugar_trans"/>
</dbReference>